<name>A0ABV0GBC3_9BURK</name>
<proteinExistence type="predicted"/>
<dbReference type="EMBL" id="JBDPZC010000002">
    <property type="protein sequence ID" value="MEO3712348.1"/>
    <property type="molecule type" value="Genomic_DNA"/>
</dbReference>
<comment type="caution">
    <text evidence="1">The sequence shown here is derived from an EMBL/GenBank/DDBJ whole genome shotgun (WGS) entry which is preliminary data.</text>
</comment>
<sequence>MHSPPDSVPPQVPVQALADWPSPLTLVLQDSELLRLGREGDDGLIELSSALVHWHSPSQREPVQGWVWPLRLQWSGLEVWTLRDFTPGRIAQARLSRDGQDLTPQLPALYTGRLVLQLELARGGSLRLQARTLRIGLEGAQLRESLAC</sequence>
<protein>
    <submittedName>
        <fullName evidence="1">Uncharacterized protein</fullName>
    </submittedName>
</protein>
<keyword evidence="2" id="KW-1185">Reference proteome</keyword>
<gene>
    <name evidence="1" type="ORF">ABDJ40_06145</name>
</gene>
<organism evidence="1 2">
    <name type="scientific">Roseateles flavus</name>
    <dbReference type="NCBI Taxonomy" id="3149041"/>
    <lineage>
        <taxon>Bacteria</taxon>
        <taxon>Pseudomonadati</taxon>
        <taxon>Pseudomonadota</taxon>
        <taxon>Betaproteobacteria</taxon>
        <taxon>Burkholderiales</taxon>
        <taxon>Sphaerotilaceae</taxon>
        <taxon>Roseateles</taxon>
    </lineage>
</organism>
<dbReference type="RefSeq" id="WP_347607567.1">
    <property type="nucleotide sequence ID" value="NZ_JBDPZC010000002.1"/>
</dbReference>
<evidence type="ECO:0000313" key="1">
    <source>
        <dbReference type="EMBL" id="MEO3712348.1"/>
    </source>
</evidence>
<accession>A0ABV0GBC3</accession>
<evidence type="ECO:0000313" key="2">
    <source>
        <dbReference type="Proteomes" id="UP001462640"/>
    </source>
</evidence>
<reference evidence="1 2" key="1">
    <citation type="submission" date="2024-05" db="EMBL/GenBank/DDBJ databases">
        <title>Roseateles sp. 2.12 16S ribosomal RNA gene Genome sequencing and assembly.</title>
        <authorList>
            <person name="Woo H."/>
        </authorList>
    </citation>
    <scope>NUCLEOTIDE SEQUENCE [LARGE SCALE GENOMIC DNA]</scope>
    <source>
        <strain evidence="1 2">2.12</strain>
    </source>
</reference>
<dbReference type="Proteomes" id="UP001462640">
    <property type="component" value="Unassembled WGS sequence"/>
</dbReference>